<comment type="caution">
    <text evidence="1">The sequence shown here is derived from an EMBL/GenBank/DDBJ whole genome shotgun (WGS) entry which is preliminary data.</text>
</comment>
<reference evidence="1" key="2">
    <citation type="journal article" date="2015" name="Genome Announc.">
        <title>Draft Genome Sequence of Filamentous Marine Cyanobacterium Lyngbya confervoides Strain BDU141951.</title>
        <authorList>
            <person name="Chandrababunaidu M.M."/>
            <person name="Sen D."/>
            <person name="Tripathy S."/>
        </authorList>
    </citation>
    <scope>NUCLEOTIDE SEQUENCE</scope>
    <source>
        <strain evidence="1">BDU141951</strain>
    </source>
</reference>
<sequence>MEHKTQKRRRKAYSTDRFLPVSEATPVLTEQLGRGWSRDSIKRKIAEGAPFQWIAGIHYIRLHGQLRAINVDAVLREIVTYSG</sequence>
<proteinExistence type="predicted"/>
<organism evidence="1">
    <name type="scientific">Lyngbya confervoides BDU141951</name>
    <dbReference type="NCBI Taxonomy" id="1574623"/>
    <lineage>
        <taxon>Bacteria</taxon>
        <taxon>Bacillati</taxon>
        <taxon>Cyanobacteriota</taxon>
        <taxon>Cyanophyceae</taxon>
        <taxon>Oscillatoriophycideae</taxon>
        <taxon>Oscillatoriales</taxon>
        <taxon>Microcoleaceae</taxon>
        <taxon>Lyngbya</taxon>
    </lineage>
</organism>
<name>A0A0C1Y426_9CYAN</name>
<dbReference type="AlphaFoldDB" id="A0A0C1Y426"/>
<protein>
    <submittedName>
        <fullName evidence="1">Uncharacterized protein</fullName>
    </submittedName>
</protein>
<evidence type="ECO:0000313" key="1">
    <source>
        <dbReference type="EMBL" id="NEV68060.1"/>
    </source>
</evidence>
<reference evidence="1" key="3">
    <citation type="submission" date="2020-02" db="EMBL/GenBank/DDBJ databases">
        <authorList>
            <person name="Sarangi A.N."/>
            <person name="Ghosh S."/>
            <person name="Mukherjee M."/>
            <person name="Tripathy S."/>
        </authorList>
    </citation>
    <scope>NUCLEOTIDE SEQUENCE</scope>
    <source>
        <strain evidence="1">BDU141951</strain>
    </source>
</reference>
<gene>
    <name evidence="1" type="ORF">QQ91_013145</name>
</gene>
<accession>A0A0C1Y426</accession>
<dbReference type="EMBL" id="JTHE02000003">
    <property type="protein sequence ID" value="NEV68060.1"/>
    <property type="molecule type" value="Genomic_DNA"/>
</dbReference>
<reference evidence="1" key="1">
    <citation type="submission" date="2014-11" db="EMBL/GenBank/DDBJ databases">
        <authorList>
            <person name="Malar M.C."/>
            <person name="Sen D."/>
            <person name="Tripathy S."/>
        </authorList>
    </citation>
    <scope>NUCLEOTIDE SEQUENCE</scope>
    <source>
        <strain evidence="1">BDU141951</strain>
    </source>
</reference>